<feature type="region of interest" description="Disordered" evidence="3">
    <location>
        <begin position="744"/>
        <end position="785"/>
    </location>
</feature>
<feature type="compositionally biased region" description="Acidic residues" evidence="3">
    <location>
        <begin position="753"/>
        <end position="765"/>
    </location>
</feature>
<feature type="region of interest" description="Disordered" evidence="3">
    <location>
        <begin position="34"/>
        <end position="58"/>
    </location>
</feature>
<evidence type="ECO:0000256" key="3">
    <source>
        <dbReference type="SAM" id="MobiDB-lite"/>
    </source>
</evidence>
<dbReference type="InterPro" id="IPR007015">
    <property type="entry name" value="DNA_pol_V/MYBBP1A"/>
</dbReference>
<evidence type="ECO:0008006" key="6">
    <source>
        <dbReference type="Google" id="ProtNLM"/>
    </source>
</evidence>
<dbReference type="PANTHER" id="PTHR13213:SF2">
    <property type="entry name" value="MYB-BINDING PROTEIN 1A"/>
    <property type="match status" value="1"/>
</dbReference>
<dbReference type="EMBL" id="JACAZF010000009">
    <property type="protein sequence ID" value="KAF7295052.1"/>
    <property type="molecule type" value="Genomic_DNA"/>
</dbReference>
<dbReference type="OrthoDB" id="342531at2759"/>
<dbReference type="RefSeq" id="XP_037216415.1">
    <property type="nucleotide sequence ID" value="XM_037367021.1"/>
</dbReference>
<dbReference type="GO" id="GO:0000182">
    <property type="term" value="F:rDNA binding"/>
    <property type="evidence" value="ECO:0007669"/>
    <property type="project" value="TreeGrafter"/>
</dbReference>
<dbReference type="AlphaFoldDB" id="A0A8H6VV59"/>
<evidence type="ECO:0000256" key="1">
    <source>
        <dbReference type="ARBA" id="ARBA00004123"/>
    </source>
</evidence>
<dbReference type="PANTHER" id="PTHR13213">
    <property type="entry name" value="MYB-BINDING PROTEIN 1A FAMILY MEMBER"/>
    <property type="match status" value="1"/>
</dbReference>
<comment type="subcellular location">
    <subcellularLocation>
        <location evidence="1">Nucleus</location>
    </subcellularLocation>
</comment>
<protein>
    <recommendedName>
        <fullName evidence="6">DNA polymerase V</fullName>
    </recommendedName>
</protein>
<accession>A0A8H6VV59</accession>
<reference evidence="4" key="1">
    <citation type="submission" date="2020-05" db="EMBL/GenBank/DDBJ databases">
        <title>Mycena genomes resolve the evolution of fungal bioluminescence.</title>
        <authorList>
            <person name="Tsai I.J."/>
        </authorList>
    </citation>
    <scope>NUCLEOTIDE SEQUENCE</scope>
    <source>
        <strain evidence="4">171206Taipei</strain>
    </source>
</reference>
<name>A0A8H6VV59_9AGAR</name>
<feature type="region of interest" description="Disordered" evidence="3">
    <location>
        <begin position="1136"/>
        <end position="1168"/>
    </location>
</feature>
<sequence>MSTTLPLFWDLSSASKKQRIDASVKLIGALEQFQSQFSPKQPQDSDSDDEESPKTNPIDLFNAQDVSYSIRRLIRGLASPRESSRLGFAVALTELLSRLDTVTSSQILTQLAESTKPQGSMTGQEERDLLFARLFGITSIIQSGLLVRTTPLRFSPSSDTSASSLSSFQEAISTLLGLGDKKSWLRESAWWTIGLAIDSLNVAKVSWKDEAFDFLVDALFGENNTVWSPEKIAMTLKLQAILPRREWQKLLCPPFKNVDLLSSSNLLTIAKILKESSSDLDENDNSFKSATGPWNPQLPFVWDVILDQLLPESSKPSVITKGTFPEFFRVVVDDSLFSSTSSQERKYSGFQVFRKALSRVTPNTLPMLFTKNFMRSWINHLSHPDRHLHKVAKQVASDIQSLVKSQPQLGFAFIMELTGVNGNTQFDKLTKSKTVESILASMDTSGIKDYIQHLLRQVNPDEQPDVSAINLQRAWIIDQLSSLIRNAVVPTDDNCKMLVLDWLVVHGLFVIKKKSEKSPYHALHKLPTPPFSDALRQQCRDRLLSCLADLTSRVQTVKLDGDNTVKYPGISSNGDLWISRVIRSLETLKNDSKHVALLADIDDEDAAVYSSVKAAIEQVGSASETMKETAKGMELLLSGMLLDQYVDDQPERDLTGLEECVEACTRLFAPPKKVKSKKNKKASTDEPQSDLPEPIDIVVDTIIGFLEKSTAFLRVVGNQAFTLISSSVRASTVDLILSQLERRNPEELAHESENDEPEDGDEEGSESSSSDSDIEIDEESDDGEVDMELRRKIEEALKVNGVDAEDGSHDEESDEDLMDDEQMMAIDEQLAQVFRMREGEKKGKNVDAQREATHFKNRVLELVDTFLKKEATSPLLVRFLLPLVELSSGTSSDEGHLTDKAKGILRSRISKSKSVPSNANMDDIKSALSEVHSRATRVHSPELLGLLSHCSLYLSKILIEASEHKSVVDAYRSSLQDFVSRKNSALNQAFFSEAIRRYPEAFWALKTDITALANTAINGYRRLQCLQLLQTLLSRLPSVEKQEGIAALLRSFREALTDCVTEACQEDNNVFTVAQMKELLKLASFAMRQTYRVLTPTEARKAWNPEAWQALSQSLATSTHFKAAVGVHKSCEKLGVSPQTPTVATKRKVEADDAAVEPPKAKKKKVRQ</sequence>
<dbReference type="Proteomes" id="UP000636479">
    <property type="component" value="Unassembled WGS sequence"/>
</dbReference>
<dbReference type="GeneID" id="59349537"/>
<keyword evidence="5" id="KW-1185">Reference proteome</keyword>
<evidence type="ECO:0000256" key="2">
    <source>
        <dbReference type="ARBA" id="ARBA00023242"/>
    </source>
</evidence>
<evidence type="ECO:0000313" key="5">
    <source>
        <dbReference type="Proteomes" id="UP000636479"/>
    </source>
</evidence>
<comment type="caution">
    <text evidence="4">The sequence shown here is derived from an EMBL/GenBank/DDBJ whole genome shotgun (WGS) entry which is preliminary data.</text>
</comment>
<feature type="compositionally biased region" description="Acidic residues" evidence="3">
    <location>
        <begin position="772"/>
        <end position="785"/>
    </location>
</feature>
<keyword evidence="2" id="KW-0539">Nucleus</keyword>
<dbReference type="Pfam" id="PF04931">
    <property type="entry name" value="DNA_pol_phi"/>
    <property type="match status" value="1"/>
</dbReference>
<organism evidence="4 5">
    <name type="scientific">Mycena indigotica</name>
    <dbReference type="NCBI Taxonomy" id="2126181"/>
    <lineage>
        <taxon>Eukaryota</taxon>
        <taxon>Fungi</taxon>
        <taxon>Dikarya</taxon>
        <taxon>Basidiomycota</taxon>
        <taxon>Agaricomycotina</taxon>
        <taxon>Agaricomycetes</taxon>
        <taxon>Agaricomycetidae</taxon>
        <taxon>Agaricales</taxon>
        <taxon>Marasmiineae</taxon>
        <taxon>Mycenaceae</taxon>
        <taxon>Mycena</taxon>
    </lineage>
</organism>
<proteinExistence type="predicted"/>
<feature type="compositionally biased region" description="Low complexity" evidence="3">
    <location>
        <begin position="34"/>
        <end position="44"/>
    </location>
</feature>
<gene>
    <name evidence="4" type="ORF">MIND_01043400</name>
</gene>
<dbReference type="GO" id="GO:0006355">
    <property type="term" value="P:regulation of DNA-templated transcription"/>
    <property type="evidence" value="ECO:0007669"/>
    <property type="project" value="InterPro"/>
</dbReference>
<evidence type="ECO:0000313" key="4">
    <source>
        <dbReference type="EMBL" id="KAF7295052.1"/>
    </source>
</evidence>
<dbReference type="GO" id="GO:0005730">
    <property type="term" value="C:nucleolus"/>
    <property type="evidence" value="ECO:0007669"/>
    <property type="project" value="InterPro"/>
</dbReference>